<name>A0ABM1QMU5_CAMSA</name>
<dbReference type="CDD" id="cd22160">
    <property type="entry name" value="F-box_AtFBL13-like"/>
    <property type="match status" value="1"/>
</dbReference>
<reference evidence="3" key="2">
    <citation type="submission" date="2025-08" db="UniProtKB">
        <authorList>
            <consortium name="RefSeq"/>
        </authorList>
    </citation>
    <scope>IDENTIFICATION</scope>
    <source>
        <tissue evidence="3">Leaf</tissue>
    </source>
</reference>
<evidence type="ECO:0000313" key="2">
    <source>
        <dbReference type="Proteomes" id="UP000694864"/>
    </source>
</evidence>
<evidence type="ECO:0000259" key="1">
    <source>
        <dbReference type="PROSITE" id="PS50181"/>
    </source>
</evidence>
<dbReference type="InterPro" id="IPR006566">
    <property type="entry name" value="FBD"/>
</dbReference>
<feature type="domain" description="F-box" evidence="1">
    <location>
        <begin position="1"/>
        <end position="58"/>
    </location>
</feature>
<dbReference type="RefSeq" id="XP_019088083.1">
    <property type="nucleotide sequence ID" value="XM_019232538.1"/>
</dbReference>
<dbReference type="PANTHER" id="PTHR31900">
    <property type="entry name" value="F-BOX/RNI SUPERFAMILY PROTEIN-RELATED"/>
    <property type="match status" value="1"/>
</dbReference>
<protein>
    <submittedName>
        <fullName evidence="3">F-box/FBD/LRR-repeat protein At4g26350</fullName>
    </submittedName>
</protein>
<dbReference type="PANTHER" id="PTHR31900:SF34">
    <property type="entry name" value="EMB|CAB62440.1-RELATED"/>
    <property type="match status" value="1"/>
</dbReference>
<dbReference type="Gene3D" id="3.80.10.10">
    <property type="entry name" value="Ribonuclease Inhibitor"/>
    <property type="match status" value="1"/>
</dbReference>
<keyword evidence="2" id="KW-1185">Reference proteome</keyword>
<dbReference type="SUPFAM" id="SSF81383">
    <property type="entry name" value="F-box domain"/>
    <property type="match status" value="1"/>
</dbReference>
<dbReference type="SMART" id="SM00256">
    <property type="entry name" value="FBOX"/>
    <property type="match status" value="1"/>
</dbReference>
<dbReference type="InterPro" id="IPR032675">
    <property type="entry name" value="LRR_dom_sf"/>
</dbReference>
<sequence length="430" mass="49570">MDIISQCPDHLLLQILSFIPTKDVIVTSRLSKRWRYLWRSVPKLEYCCRSQNQRFTQFVYRSLLKHNGPVLERLVLKNLNLNLECRDVDVGLWIDIAVSRRMRELEISIAYAEERSFRLPRSLYTCETLESLLLNIKDCVLVDVPLAVCLPCLKKLYLRSPGFADKTSVLRLIYGCPNLEELSLARPNVDGDCTIHMAGHTIEYTADVSSLRGRHFFEKKFDEMFGKGSSNVIKAPLKYFFVSNYVLLDSRRKMPDLVMARIGTSNKSVAQKYLRKLSWVRGLYLCLSLPEVMNPSEIIVRHLVDLKICTCTPGWWDLLTQMLQDSPKLRFLTLTNHHYCRGLPSSEIPNCWKRPSSVPASLLSSLEGFKWSGYKGRVRDKELATYVLGNATGLKKSFSLDSNDFREKYRMVRELAAVRRPSPSCRLLLD</sequence>
<dbReference type="Pfam" id="PF08387">
    <property type="entry name" value="FBD"/>
    <property type="match status" value="1"/>
</dbReference>
<dbReference type="Pfam" id="PF24758">
    <property type="entry name" value="LRR_At5g56370"/>
    <property type="match status" value="1"/>
</dbReference>
<dbReference type="SMART" id="SM00579">
    <property type="entry name" value="FBD"/>
    <property type="match status" value="1"/>
</dbReference>
<proteinExistence type="predicted"/>
<dbReference type="SUPFAM" id="SSF52047">
    <property type="entry name" value="RNI-like"/>
    <property type="match status" value="1"/>
</dbReference>
<accession>A0ABM1QMU5</accession>
<dbReference type="InterPro" id="IPR055411">
    <property type="entry name" value="LRR_FXL15/At3g58940/PEG3-like"/>
</dbReference>
<dbReference type="GeneID" id="104722321"/>
<dbReference type="Pfam" id="PF00646">
    <property type="entry name" value="F-box"/>
    <property type="match status" value="1"/>
</dbReference>
<dbReference type="Proteomes" id="UP000694864">
    <property type="component" value="Chromosome 11"/>
</dbReference>
<dbReference type="InterPro" id="IPR001810">
    <property type="entry name" value="F-box_dom"/>
</dbReference>
<dbReference type="InterPro" id="IPR050232">
    <property type="entry name" value="FBL13/AtMIF1-like"/>
</dbReference>
<evidence type="ECO:0000313" key="3">
    <source>
        <dbReference type="RefSeq" id="XP_019088083.1"/>
    </source>
</evidence>
<reference evidence="2" key="1">
    <citation type="journal article" date="2014" name="Nat. Commun.">
        <title>The emerging biofuel crop Camelina sativa retains a highly undifferentiated hexaploid genome structure.</title>
        <authorList>
            <person name="Kagale S."/>
            <person name="Koh C."/>
            <person name="Nixon J."/>
            <person name="Bollina V."/>
            <person name="Clarke W.E."/>
            <person name="Tuteja R."/>
            <person name="Spillane C."/>
            <person name="Robinson S.J."/>
            <person name="Links M.G."/>
            <person name="Clarke C."/>
            <person name="Higgins E.E."/>
            <person name="Huebert T."/>
            <person name="Sharpe A.G."/>
            <person name="Parkin I.A."/>
        </authorList>
    </citation>
    <scope>NUCLEOTIDE SEQUENCE [LARGE SCALE GENOMIC DNA]</scope>
    <source>
        <strain evidence="2">cv. DH55</strain>
    </source>
</reference>
<gene>
    <name evidence="3" type="primary">LOC104722321</name>
</gene>
<organism evidence="2 3">
    <name type="scientific">Camelina sativa</name>
    <name type="common">False flax</name>
    <name type="synonym">Myagrum sativum</name>
    <dbReference type="NCBI Taxonomy" id="90675"/>
    <lineage>
        <taxon>Eukaryota</taxon>
        <taxon>Viridiplantae</taxon>
        <taxon>Streptophyta</taxon>
        <taxon>Embryophyta</taxon>
        <taxon>Tracheophyta</taxon>
        <taxon>Spermatophyta</taxon>
        <taxon>Magnoliopsida</taxon>
        <taxon>eudicotyledons</taxon>
        <taxon>Gunneridae</taxon>
        <taxon>Pentapetalae</taxon>
        <taxon>rosids</taxon>
        <taxon>malvids</taxon>
        <taxon>Brassicales</taxon>
        <taxon>Brassicaceae</taxon>
        <taxon>Camelineae</taxon>
        <taxon>Camelina</taxon>
    </lineage>
</organism>
<dbReference type="InterPro" id="IPR036047">
    <property type="entry name" value="F-box-like_dom_sf"/>
</dbReference>
<dbReference type="InterPro" id="IPR053781">
    <property type="entry name" value="F-box_AtFBL13-like"/>
</dbReference>
<dbReference type="PROSITE" id="PS50181">
    <property type="entry name" value="FBOX"/>
    <property type="match status" value="1"/>
</dbReference>